<organism evidence="1 2">
    <name type="scientific">Steinernema glaseri</name>
    <dbReference type="NCBI Taxonomy" id="37863"/>
    <lineage>
        <taxon>Eukaryota</taxon>
        <taxon>Metazoa</taxon>
        <taxon>Ecdysozoa</taxon>
        <taxon>Nematoda</taxon>
        <taxon>Chromadorea</taxon>
        <taxon>Rhabditida</taxon>
        <taxon>Tylenchina</taxon>
        <taxon>Panagrolaimomorpha</taxon>
        <taxon>Strongyloidoidea</taxon>
        <taxon>Steinernematidae</taxon>
        <taxon>Steinernema</taxon>
    </lineage>
</organism>
<proteinExistence type="predicted"/>
<name>A0A1I7Z5R5_9BILA</name>
<protein>
    <submittedName>
        <fullName evidence="2">Uncharacterized protein</fullName>
    </submittedName>
</protein>
<evidence type="ECO:0000313" key="2">
    <source>
        <dbReference type="WBParaSite" id="L893_g23196.t1"/>
    </source>
</evidence>
<dbReference type="AlphaFoldDB" id="A0A1I7Z5R5"/>
<dbReference type="WBParaSite" id="L893_g23196.t1">
    <property type="protein sequence ID" value="L893_g23196.t1"/>
    <property type="gene ID" value="L893_g23196"/>
</dbReference>
<accession>A0A1I7Z5R5</accession>
<dbReference type="Proteomes" id="UP000095287">
    <property type="component" value="Unplaced"/>
</dbReference>
<sequence length="112" mass="12798">MDPAPPSKLARTRRLLRHLQRCARRSDLFWASSRNRRPKCCCCTSSDFFVLLRRTAAVYDCVTPALRVRSRKKSVAHLFHGCLCSDLSSDCSEILDRRDGFKSAGSHRLVRS</sequence>
<reference evidence="2" key="1">
    <citation type="submission" date="2016-11" db="UniProtKB">
        <authorList>
            <consortium name="WormBaseParasite"/>
        </authorList>
    </citation>
    <scope>IDENTIFICATION</scope>
</reference>
<evidence type="ECO:0000313" key="1">
    <source>
        <dbReference type="Proteomes" id="UP000095287"/>
    </source>
</evidence>
<keyword evidence="1" id="KW-1185">Reference proteome</keyword>